<dbReference type="Proteomes" id="UP001500037">
    <property type="component" value="Unassembled WGS sequence"/>
</dbReference>
<evidence type="ECO:0000256" key="2">
    <source>
        <dbReference type="ARBA" id="ARBA00022729"/>
    </source>
</evidence>
<evidence type="ECO:0000259" key="5">
    <source>
        <dbReference type="Pfam" id="PF13458"/>
    </source>
</evidence>
<feature type="chain" id="PRO_5047478995" evidence="4">
    <location>
        <begin position="25"/>
        <end position="410"/>
    </location>
</feature>
<dbReference type="EMBL" id="BAAALF010000165">
    <property type="protein sequence ID" value="GAA1264561.1"/>
    <property type="molecule type" value="Genomic_DNA"/>
</dbReference>
<dbReference type="RefSeq" id="WP_344445451.1">
    <property type="nucleotide sequence ID" value="NZ_BAAALF010000165.1"/>
</dbReference>
<feature type="domain" description="Leucine-binding protein" evidence="5">
    <location>
        <begin position="45"/>
        <end position="352"/>
    </location>
</feature>
<organism evidence="6 7">
    <name type="scientific">Kitasatospora nipponensis</name>
    <dbReference type="NCBI Taxonomy" id="258049"/>
    <lineage>
        <taxon>Bacteria</taxon>
        <taxon>Bacillati</taxon>
        <taxon>Actinomycetota</taxon>
        <taxon>Actinomycetes</taxon>
        <taxon>Kitasatosporales</taxon>
        <taxon>Streptomycetaceae</taxon>
        <taxon>Kitasatospora</taxon>
    </lineage>
</organism>
<protein>
    <submittedName>
        <fullName evidence="6">ABC transporter substrate-binding protein</fullName>
    </submittedName>
</protein>
<evidence type="ECO:0000313" key="7">
    <source>
        <dbReference type="Proteomes" id="UP001500037"/>
    </source>
</evidence>
<accession>A0ABN1WT84</accession>
<keyword evidence="2 4" id="KW-0732">Signal</keyword>
<keyword evidence="7" id="KW-1185">Reference proteome</keyword>
<evidence type="ECO:0000256" key="1">
    <source>
        <dbReference type="ARBA" id="ARBA00010062"/>
    </source>
</evidence>
<name>A0ABN1WT84_9ACTN</name>
<feature type="region of interest" description="Disordered" evidence="3">
    <location>
        <begin position="340"/>
        <end position="365"/>
    </location>
</feature>
<evidence type="ECO:0000256" key="3">
    <source>
        <dbReference type="SAM" id="MobiDB-lite"/>
    </source>
</evidence>
<dbReference type="Gene3D" id="3.40.50.2300">
    <property type="match status" value="2"/>
</dbReference>
<dbReference type="InterPro" id="IPR028081">
    <property type="entry name" value="Leu-bd"/>
</dbReference>
<dbReference type="PROSITE" id="PS51257">
    <property type="entry name" value="PROKAR_LIPOPROTEIN"/>
    <property type="match status" value="1"/>
</dbReference>
<feature type="signal peptide" evidence="4">
    <location>
        <begin position="1"/>
        <end position="24"/>
    </location>
</feature>
<dbReference type="InterPro" id="IPR028082">
    <property type="entry name" value="Peripla_BP_I"/>
</dbReference>
<sequence length="410" mass="42561">MTSWTRPGSAIATIALLPALLATSGCGDSASAAGADYAVMTWSPSGTGAFDRSGVTALAEVIGKDVNAKGGLNGHHLRVITCNEHNTVDGGNACVRQAVDNKVIAVIGSYSLNSDSLLPGLEAAKIPYIGGYGLSGAEFSSPLSYPVAGGTPSLIAGNGRQLVAAGCRTIALVRPDTEAGDTLTGYLGSALRPDGVKLVDVKVSEKAPDYGDAARKALGDDRPGTCASLALAPEQTAKLLDAYRKLAPKHTLLGAEIGSVPQSVVGPQGGGDGPLNNAYVTGWYPPTASRAWDALRVMLGSDNRVDPSDLAVQTTWVAYQVFLQAAERLRAAGTPLTSKSLRDQLDSEDSLDTGGVTPRLSWSEMLPSGDSPRLVNTWVTYQQVKGGQLVEQQSGFLDMRWVLTGGKPPQ</sequence>
<dbReference type="SUPFAM" id="SSF53822">
    <property type="entry name" value="Periplasmic binding protein-like I"/>
    <property type="match status" value="1"/>
</dbReference>
<dbReference type="Pfam" id="PF13458">
    <property type="entry name" value="Peripla_BP_6"/>
    <property type="match status" value="1"/>
</dbReference>
<proteinExistence type="inferred from homology"/>
<comment type="caution">
    <text evidence="6">The sequence shown here is derived from an EMBL/GenBank/DDBJ whole genome shotgun (WGS) entry which is preliminary data.</text>
</comment>
<evidence type="ECO:0000313" key="6">
    <source>
        <dbReference type="EMBL" id="GAA1264561.1"/>
    </source>
</evidence>
<gene>
    <name evidence="6" type="ORF">GCM10009665_62430</name>
</gene>
<reference evidence="6 7" key="1">
    <citation type="journal article" date="2019" name="Int. J. Syst. Evol. Microbiol.">
        <title>The Global Catalogue of Microorganisms (GCM) 10K type strain sequencing project: providing services to taxonomists for standard genome sequencing and annotation.</title>
        <authorList>
            <consortium name="The Broad Institute Genomics Platform"/>
            <consortium name="The Broad Institute Genome Sequencing Center for Infectious Disease"/>
            <person name="Wu L."/>
            <person name="Ma J."/>
        </authorList>
    </citation>
    <scope>NUCLEOTIDE SEQUENCE [LARGE SCALE GENOMIC DNA]</scope>
    <source>
        <strain evidence="6 7">JCM 13004</strain>
    </source>
</reference>
<comment type="similarity">
    <text evidence="1">Belongs to the leucine-binding protein family.</text>
</comment>
<evidence type="ECO:0000256" key="4">
    <source>
        <dbReference type="SAM" id="SignalP"/>
    </source>
</evidence>